<organism evidence="2 3">
    <name type="scientific">Pseudomonas karstica</name>
    <dbReference type="NCBI Taxonomy" id="1055468"/>
    <lineage>
        <taxon>Bacteria</taxon>
        <taxon>Pseudomonadati</taxon>
        <taxon>Pseudomonadota</taxon>
        <taxon>Gammaproteobacteria</taxon>
        <taxon>Pseudomonadales</taxon>
        <taxon>Pseudomonadaceae</taxon>
        <taxon>Pseudomonas</taxon>
    </lineage>
</organism>
<dbReference type="Pfam" id="PF00501">
    <property type="entry name" value="AMP-binding"/>
    <property type="match status" value="1"/>
</dbReference>
<dbReference type="InterPro" id="IPR000873">
    <property type="entry name" value="AMP-dep_synth/lig_dom"/>
</dbReference>
<dbReference type="InterPro" id="IPR042099">
    <property type="entry name" value="ANL_N_sf"/>
</dbReference>
<keyword evidence="3" id="KW-1185">Reference proteome</keyword>
<dbReference type="PANTHER" id="PTHR45527:SF1">
    <property type="entry name" value="FATTY ACID SYNTHASE"/>
    <property type="match status" value="1"/>
</dbReference>
<dbReference type="OrthoDB" id="2641450at2"/>
<dbReference type="PANTHER" id="PTHR45527">
    <property type="entry name" value="NONRIBOSOMAL PEPTIDE SYNTHETASE"/>
    <property type="match status" value="1"/>
</dbReference>
<dbReference type="EMBL" id="WLYI01000106">
    <property type="protein sequence ID" value="MTD22558.1"/>
    <property type="molecule type" value="Genomic_DNA"/>
</dbReference>
<evidence type="ECO:0000259" key="1">
    <source>
        <dbReference type="Pfam" id="PF00501"/>
    </source>
</evidence>
<feature type="domain" description="AMP-dependent synthetase/ligase" evidence="1">
    <location>
        <begin position="33"/>
        <end position="88"/>
    </location>
</feature>
<dbReference type="GO" id="GO:0044550">
    <property type="term" value="P:secondary metabolite biosynthetic process"/>
    <property type="evidence" value="ECO:0007669"/>
    <property type="project" value="TreeGrafter"/>
</dbReference>
<protein>
    <submittedName>
        <fullName evidence="2">AMP-binding protein</fullName>
    </submittedName>
</protein>
<reference evidence="2 3" key="1">
    <citation type="submission" date="2019-11" db="EMBL/GenBank/DDBJ databases">
        <title>Pseudmonas karstica sp. nov. and Pseudomonas spelaei sp. nov. from caves.</title>
        <authorList>
            <person name="Zeman M."/>
        </authorList>
    </citation>
    <scope>NUCLEOTIDE SEQUENCE [LARGE SCALE GENOMIC DNA]</scope>
    <source>
        <strain evidence="2 3">CCM 7891</strain>
    </source>
</reference>
<dbReference type="GO" id="GO:0031177">
    <property type="term" value="F:phosphopantetheine binding"/>
    <property type="evidence" value="ECO:0007669"/>
    <property type="project" value="TreeGrafter"/>
</dbReference>
<dbReference type="GO" id="GO:0005829">
    <property type="term" value="C:cytosol"/>
    <property type="evidence" value="ECO:0007669"/>
    <property type="project" value="TreeGrafter"/>
</dbReference>
<dbReference type="Gene3D" id="3.40.50.12780">
    <property type="entry name" value="N-terminal domain of ligase-like"/>
    <property type="match status" value="1"/>
</dbReference>
<dbReference type="SUPFAM" id="SSF56801">
    <property type="entry name" value="Acetyl-CoA synthetase-like"/>
    <property type="match status" value="1"/>
</dbReference>
<name>A0A7X2V1F0_9PSED</name>
<proteinExistence type="predicted"/>
<accession>A0A7X2V1F0</accession>
<sequence length="89" mass="9823">SIALLGDAEHQQLLGFNATQADYPLDQTIHGLFEAQVARTPEALAVLHGGQRLSYRELNERANQLAHYLRGQGVQPDSRVAICVERSLD</sequence>
<evidence type="ECO:0000313" key="2">
    <source>
        <dbReference type="EMBL" id="MTD22558.1"/>
    </source>
</evidence>
<dbReference type="Proteomes" id="UP000431485">
    <property type="component" value="Unassembled WGS sequence"/>
</dbReference>
<evidence type="ECO:0000313" key="3">
    <source>
        <dbReference type="Proteomes" id="UP000431485"/>
    </source>
</evidence>
<dbReference type="GO" id="GO:0043041">
    <property type="term" value="P:amino acid activation for nonribosomal peptide biosynthetic process"/>
    <property type="evidence" value="ECO:0007669"/>
    <property type="project" value="TreeGrafter"/>
</dbReference>
<gene>
    <name evidence="2" type="ORF">GIR22_25890</name>
</gene>
<comment type="caution">
    <text evidence="2">The sequence shown here is derived from an EMBL/GenBank/DDBJ whole genome shotgun (WGS) entry which is preliminary data.</text>
</comment>
<feature type="non-terminal residue" evidence="2">
    <location>
        <position position="89"/>
    </location>
</feature>
<dbReference type="AlphaFoldDB" id="A0A7X2V1F0"/>
<feature type="non-terminal residue" evidence="2">
    <location>
        <position position="1"/>
    </location>
</feature>
<dbReference type="RefSeq" id="WP_154746102.1">
    <property type="nucleotide sequence ID" value="NZ_WLYI01000106.1"/>
</dbReference>